<feature type="non-terminal residue" evidence="1">
    <location>
        <position position="1"/>
    </location>
</feature>
<gene>
    <name evidence="1" type="ORF">COY52_04295</name>
</gene>
<comment type="caution">
    <text evidence="1">The sequence shown here is derived from an EMBL/GenBank/DDBJ whole genome shotgun (WGS) entry which is preliminary data.</text>
</comment>
<evidence type="ECO:0000313" key="1">
    <source>
        <dbReference type="EMBL" id="PIZ17491.1"/>
    </source>
</evidence>
<evidence type="ECO:0000313" key="2">
    <source>
        <dbReference type="Proteomes" id="UP000229307"/>
    </source>
</evidence>
<dbReference type="Proteomes" id="UP000229307">
    <property type="component" value="Unassembled WGS sequence"/>
</dbReference>
<reference evidence="2" key="1">
    <citation type="submission" date="2017-09" db="EMBL/GenBank/DDBJ databases">
        <title>Depth-based differentiation of microbial function through sediment-hosted aquifers and enrichment of novel symbionts in the deep terrestrial subsurface.</title>
        <authorList>
            <person name="Probst A.J."/>
            <person name="Ladd B."/>
            <person name="Jarett J.K."/>
            <person name="Geller-Mcgrath D.E."/>
            <person name="Sieber C.M.K."/>
            <person name="Emerson J.B."/>
            <person name="Anantharaman K."/>
            <person name="Thomas B.C."/>
            <person name="Malmstrom R."/>
            <person name="Stieglmeier M."/>
            <person name="Klingl A."/>
            <person name="Woyke T."/>
            <person name="Ryan C.M."/>
            <person name="Banfield J.F."/>
        </authorList>
    </citation>
    <scope>NUCLEOTIDE SEQUENCE [LARGE SCALE GENOMIC DNA]</scope>
</reference>
<protein>
    <submittedName>
        <fullName evidence="1">Uncharacterized protein</fullName>
    </submittedName>
</protein>
<name>A0A2M7SDD0_9BACT</name>
<proteinExistence type="predicted"/>
<dbReference type="AlphaFoldDB" id="A0A2M7SDD0"/>
<accession>A0A2M7SDD0</accession>
<dbReference type="EMBL" id="PFMR01000111">
    <property type="protein sequence ID" value="PIZ17491.1"/>
    <property type="molecule type" value="Genomic_DNA"/>
</dbReference>
<sequence>PIICVDPYGMDVYIYREGIHIGFAVDNPKEKDKIIYYDFYSGASENVFNVFLGGPGRIFSGNIEKNRLTSEKQNVFVIKTEPWQDQNIYYMAEESTKNPPRYGLLSYNCTSFTPIYCTSLN</sequence>
<organism evidence="1 2">
    <name type="scientific">Candidatus Desantisbacteria bacterium CG_4_10_14_0_8_um_filter_48_22</name>
    <dbReference type="NCBI Taxonomy" id="1974543"/>
    <lineage>
        <taxon>Bacteria</taxon>
        <taxon>Candidatus Desantisiibacteriota</taxon>
    </lineage>
</organism>